<dbReference type="Pfam" id="PF12833">
    <property type="entry name" value="HTH_18"/>
    <property type="match status" value="1"/>
</dbReference>
<dbReference type="PANTHER" id="PTHR43547">
    <property type="entry name" value="TWO-COMPONENT HISTIDINE KINASE"/>
    <property type="match status" value="1"/>
</dbReference>
<evidence type="ECO:0000313" key="10">
    <source>
        <dbReference type="EMBL" id="EFI49750.1"/>
    </source>
</evidence>
<dbReference type="Gene3D" id="2.130.10.10">
    <property type="entry name" value="YVTN repeat-like/Quinoprotein amine dehydrogenase"/>
    <property type="match status" value="3"/>
</dbReference>
<keyword evidence="3 7" id="KW-0597">Phosphoprotein</keyword>
<dbReference type="FunFam" id="2.60.40.10:FF:000791">
    <property type="entry name" value="Two-component system sensor histidine kinase/response regulator"/>
    <property type="match status" value="1"/>
</dbReference>
<sequence>MCNHRFFCRILHCCVLFFYLLFQDVYAQNVMVLSHENGIHGQRTYNIIQDRTGFTWISTRFGVDRYDGRNIDHYTFDIFNHRKTGVPIESTHLLLDMKGGLWVHTDRVVYQYDARVDSFKLRFSFDDFIKTAAFDAGNRLWIGSRAMLVCYDHGRRYIVRPHVLRNVLVKRIIPCRNNRLLVVSDNAIWTLHVKTLRFEPLVNTQGRFAVESCVYDRKRNSLWVGDQCGVLRHYNLYENRTKYVGQCSFTSYPISALAMSDNHTLLVGTEGQGLFVYDISKAKVVATYNQEQSVDNRLTSNAILDIYVDCTMRNRIWVTTPFSGVNVIRLGEVGFKLLEHENRNGNTLCGNLVNGILRSGNDYVFCTDDGISLWNKAENRWKTWFEHQNILTAFKDRQGDLWVSVFAKGVYRLGNNGAVKQHFFSDRQRNSIGTNIVYAISQDKSGCMWFGGRRGPITRYNPATGKFEVSNLLQVNKFLPMRDGSVLIACEQGVWIVPRGELNARRTFINKHLQSTFINDMLLGNDSILWLATYGSGLNRCDLQHGTVRFFRTSDGLSSNIVQAIVRSDGRHLWYSSDDGIGKFDTQSYSVENYSITANHISSRVFRQNSGFMSADSTVFFGSHDGIVCFNPHKIAHIKAQGRLYFRDFKVANKSVKVGEKDAPLQTTIDKSSSVELNYKQNSVTIDFSAIDYTNGGNRLFSWKLEGIDHDWVEPTSGHVANYTNLSPGEYMFVVRYLSSNHKLIDQRSLRIVINPPFWDTLWARILELLLLAMIVYYVYYRVKTRIEKKQNEDRLRFFANISYNIRTPLTLIKSPIGELKNSLPSTSKTDYLLDLMSENVDKLTRLFSVFVGLHNAYNNAEQLQLSKVDISQLLLSKVEFFAVKAARRNLKLSTDKVVRNLEEWTDELKLQQIIDNLLAMAIEHSSSDSLIAVGLACRTSQWSISFRAKCVPGQSRLRKLTTYDSTYLHQYIVLLNGDFSSKRHGDEITYSVSFYRGTEHYKNYVLLDSTEKTNILTDADISADVEVDRKYRPTLLVIEEDVDMGKVLVMSLADSYIVRIVTAGKNIWEEVVTVNPDIVICDLDMSEADGLDLCHRIKDSYETSHIAVVIMTMIDDSRVKQQAFNEGIDAYIEKPFDLDYLRSRINNIINNRNLLRRKFLGADNLQALVGSRKDDSVKRFMNNVQQILDKHLTDPKFSVNDFLIEMNLSRTLLYSKFRAVTGYAPNEFIRIMRMKKAVEYLNTHQYTINQISYMVGFEEPAYFSTCFKKVYGKSPRQFMDENGCGKVTDIADDMDES</sequence>
<dbReference type="GO" id="GO:0043565">
    <property type="term" value="F:sequence-specific DNA binding"/>
    <property type="evidence" value="ECO:0007669"/>
    <property type="project" value="InterPro"/>
</dbReference>
<evidence type="ECO:0000256" key="2">
    <source>
        <dbReference type="ARBA" id="ARBA00012438"/>
    </source>
</evidence>
<evidence type="ECO:0000256" key="6">
    <source>
        <dbReference type="ARBA" id="ARBA00023163"/>
    </source>
</evidence>
<evidence type="ECO:0000256" key="1">
    <source>
        <dbReference type="ARBA" id="ARBA00000085"/>
    </source>
</evidence>
<dbReference type="InterPro" id="IPR011110">
    <property type="entry name" value="Reg_prop"/>
</dbReference>
<name>D7N9Z3_9BACT</name>
<evidence type="ECO:0000259" key="8">
    <source>
        <dbReference type="PROSITE" id="PS01124"/>
    </source>
</evidence>
<dbReference type="InterPro" id="IPR018060">
    <property type="entry name" value="HTH_AraC"/>
</dbReference>
<dbReference type="Pfam" id="PF07495">
    <property type="entry name" value="Y_Y_Y"/>
    <property type="match status" value="1"/>
</dbReference>
<feature type="domain" description="HTH araC/xylS-type" evidence="8">
    <location>
        <begin position="1183"/>
        <end position="1282"/>
    </location>
</feature>
<dbReference type="eggNOG" id="COG0745">
    <property type="taxonomic scope" value="Bacteria"/>
</dbReference>
<dbReference type="Gene3D" id="1.10.287.130">
    <property type="match status" value="1"/>
</dbReference>
<dbReference type="InterPro" id="IPR001789">
    <property type="entry name" value="Sig_transdc_resp-reg_receiver"/>
</dbReference>
<dbReference type="SMART" id="SM00342">
    <property type="entry name" value="HTH_ARAC"/>
    <property type="match status" value="1"/>
</dbReference>
<dbReference type="EC" id="2.7.13.3" evidence="2"/>
<evidence type="ECO:0000256" key="7">
    <source>
        <dbReference type="PROSITE-ProRule" id="PRU00169"/>
    </source>
</evidence>
<dbReference type="CDD" id="cd00156">
    <property type="entry name" value="REC"/>
    <property type="match status" value="1"/>
</dbReference>
<dbReference type="Gene3D" id="1.10.10.60">
    <property type="entry name" value="Homeodomain-like"/>
    <property type="match status" value="1"/>
</dbReference>
<dbReference type="InterPro" id="IPR036890">
    <property type="entry name" value="HATPase_C_sf"/>
</dbReference>
<dbReference type="InterPro" id="IPR011123">
    <property type="entry name" value="Y_Y_Y"/>
</dbReference>
<dbReference type="SUPFAM" id="SSF52172">
    <property type="entry name" value="CheY-like"/>
    <property type="match status" value="1"/>
</dbReference>
<dbReference type="SUPFAM" id="SSF63829">
    <property type="entry name" value="Calcium-dependent phosphotriesterase"/>
    <property type="match status" value="1"/>
</dbReference>
<protein>
    <recommendedName>
        <fullName evidence="2">histidine kinase</fullName>
        <ecNumber evidence="2">2.7.13.3</ecNumber>
    </recommendedName>
</protein>
<dbReference type="eggNOG" id="COG5002">
    <property type="taxonomic scope" value="Bacteria"/>
</dbReference>
<dbReference type="InterPro" id="IPR013783">
    <property type="entry name" value="Ig-like_fold"/>
</dbReference>
<keyword evidence="4" id="KW-0805">Transcription regulation</keyword>
<gene>
    <name evidence="10" type="ORF">HMPREF0665_00476</name>
</gene>
<dbReference type="PROSITE" id="PS01124">
    <property type="entry name" value="HTH_ARAC_FAMILY_2"/>
    <property type="match status" value="1"/>
</dbReference>
<evidence type="ECO:0000256" key="5">
    <source>
        <dbReference type="ARBA" id="ARBA00023125"/>
    </source>
</evidence>
<dbReference type="InterPro" id="IPR036097">
    <property type="entry name" value="HisK_dim/P_sf"/>
</dbReference>
<keyword evidence="6" id="KW-0804">Transcription</keyword>
<dbReference type="InterPro" id="IPR009057">
    <property type="entry name" value="Homeodomain-like_sf"/>
</dbReference>
<accession>D7N9Z3</accession>
<feature type="domain" description="Response regulatory" evidence="9">
    <location>
        <begin position="1035"/>
        <end position="1150"/>
    </location>
</feature>
<dbReference type="InterPro" id="IPR018062">
    <property type="entry name" value="HTH_AraC-typ_CS"/>
</dbReference>
<keyword evidence="11" id="KW-1185">Reference proteome</keyword>
<dbReference type="Pfam" id="PF00072">
    <property type="entry name" value="Response_reg"/>
    <property type="match status" value="1"/>
</dbReference>
<dbReference type="Gene3D" id="3.30.565.10">
    <property type="entry name" value="Histidine kinase-like ATPase, C-terminal domain"/>
    <property type="match status" value="1"/>
</dbReference>
<dbReference type="GO" id="GO:0000155">
    <property type="term" value="F:phosphorelay sensor kinase activity"/>
    <property type="evidence" value="ECO:0007669"/>
    <property type="project" value="InterPro"/>
</dbReference>
<dbReference type="SUPFAM" id="SSF46689">
    <property type="entry name" value="Homeodomain-like"/>
    <property type="match status" value="1"/>
</dbReference>
<dbReference type="PROSITE" id="PS00041">
    <property type="entry name" value="HTH_ARAC_FAMILY_1"/>
    <property type="match status" value="1"/>
</dbReference>
<dbReference type="SUPFAM" id="SSF55874">
    <property type="entry name" value="ATPase domain of HSP90 chaperone/DNA topoisomerase II/histidine kinase"/>
    <property type="match status" value="1"/>
</dbReference>
<evidence type="ECO:0000313" key="11">
    <source>
        <dbReference type="Proteomes" id="UP000003805"/>
    </source>
</evidence>
<dbReference type="Pfam" id="PF07494">
    <property type="entry name" value="Reg_prop"/>
    <property type="match status" value="1"/>
</dbReference>
<dbReference type="EMBL" id="GL349564">
    <property type="protein sequence ID" value="EFI49750.1"/>
    <property type="molecule type" value="Genomic_DNA"/>
</dbReference>
<keyword evidence="5" id="KW-0238">DNA-binding</keyword>
<dbReference type="PANTHER" id="PTHR43547:SF2">
    <property type="entry name" value="HYBRID SIGNAL TRANSDUCTION HISTIDINE KINASE C"/>
    <property type="match status" value="1"/>
</dbReference>
<evidence type="ECO:0000259" key="9">
    <source>
        <dbReference type="PROSITE" id="PS50110"/>
    </source>
</evidence>
<dbReference type="HOGENOM" id="CLU_000445_28_1_10"/>
<dbReference type="PROSITE" id="PS50110">
    <property type="entry name" value="RESPONSE_REGULATORY"/>
    <property type="match status" value="1"/>
</dbReference>
<dbReference type="SMART" id="SM00448">
    <property type="entry name" value="REC"/>
    <property type="match status" value="1"/>
</dbReference>
<dbReference type="Gene3D" id="2.60.40.10">
    <property type="entry name" value="Immunoglobulins"/>
    <property type="match status" value="1"/>
</dbReference>
<dbReference type="SUPFAM" id="SSF47384">
    <property type="entry name" value="Homodimeric domain of signal transducing histidine kinase"/>
    <property type="match status" value="1"/>
</dbReference>
<dbReference type="InterPro" id="IPR015943">
    <property type="entry name" value="WD40/YVTN_repeat-like_dom_sf"/>
</dbReference>
<dbReference type="Proteomes" id="UP000003805">
    <property type="component" value="Miscellaneous, Scaffold supercont1.1"/>
</dbReference>
<dbReference type="InterPro" id="IPR011006">
    <property type="entry name" value="CheY-like_superfamily"/>
</dbReference>
<evidence type="ECO:0000256" key="4">
    <source>
        <dbReference type="ARBA" id="ARBA00023015"/>
    </source>
</evidence>
<organism evidence="10 11">
    <name type="scientific">Segatella oris C735</name>
    <dbReference type="NCBI Taxonomy" id="563008"/>
    <lineage>
        <taxon>Bacteria</taxon>
        <taxon>Pseudomonadati</taxon>
        <taxon>Bacteroidota</taxon>
        <taxon>Bacteroidia</taxon>
        <taxon>Bacteroidales</taxon>
        <taxon>Prevotellaceae</taxon>
        <taxon>Segatella</taxon>
    </lineage>
</organism>
<dbReference type="Gene3D" id="3.40.50.2300">
    <property type="match status" value="1"/>
</dbReference>
<dbReference type="eggNOG" id="COG3292">
    <property type="taxonomic scope" value="Bacteria"/>
</dbReference>
<dbReference type="InterPro" id="IPR003661">
    <property type="entry name" value="HisK_dim/P_dom"/>
</dbReference>
<dbReference type="SUPFAM" id="SSF82171">
    <property type="entry name" value="DPP6 N-terminal domain-like"/>
    <property type="match status" value="1"/>
</dbReference>
<feature type="modified residue" description="4-aspartylphosphate" evidence="7">
    <location>
        <position position="1083"/>
    </location>
</feature>
<proteinExistence type="predicted"/>
<comment type="catalytic activity">
    <reaction evidence="1">
        <text>ATP + protein L-histidine = ADP + protein N-phospho-L-histidine.</text>
        <dbReference type="EC" id="2.7.13.3"/>
    </reaction>
</comment>
<reference evidence="10" key="1">
    <citation type="submission" date="2010-02" db="EMBL/GenBank/DDBJ databases">
        <title>The Genome Sequence of Prevotella oris strain C735.</title>
        <authorList>
            <consortium name="The Broad Institute Genome Sequencing Platform"/>
            <person name="Ward D."/>
            <person name="Feldgarden M."/>
            <person name="Earl A."/>
            <person name="Young S.K."/>
            <person name="Zeng Q."/>
            <person name="Koehrsen M."/>
            <person name="Alvarado L."/>
            <person name="Berlin A."/>
            <person name="Bochicchio J."/>
            <person name="Borenstein D."/>
            <person name="Chapman S.B."/>
            <person name="Chen Z."/>
            <person name="Engels R."/>
            <person name="Freedman E."/>
            <person name="Gellesch M."/>
            <person name="Goldberg J."/>
            <person name="Griggs A."/>
            <person name="Gujja S."/>
            <person name="Heilman E."/>
            <person name="Heiman D."/>
            <person name="Hepburn T."/>
            <person name="Howarth C."/>
            <person name="Jen D."/>
            <person name="Larson L."/>
            <person name="Mehta T."/>
            <person name="Park D."/>
            <person name="Pearson M."/>
            <person name="Roberts A."/>
            <person name="Saif S."/>
            <person name="Shea T."/>
            <person name="Shenoy N."/>
            <person name="Sisk P."/>
            <person name="Stolte C."/>
            <person name="Sykes S."/>
            <person name="Thomson T."/>
            <person name="Walk T."/>
            <person name="White J."/>
            <person name="Yandava C."/>
            <person name="Sibley C.D."/>
            <person name="Field T.R."/>
            <person name="Grinwis M."/>
            <person name="Eshaghurshan C.S."/>
            <person name="Surette M.G."/>
            <person name="Haas B."/>
            <person name="Nusbaum C."/>
            <person name="Birren B."/>
        </authorList>
    </citation>
    <scope>NUCLEOTIDE SEQUENCE [LARGE SCALE GENOMIC DNA]</scope>
    <source>
        <strain evidence="10">C735</strain>
    </source>
</reference>
<dbReference type="GO" id="GO:0003700">
    <property type="term" value="F:DNA-binding transcription factor activity"/>
    <property type="evidence" value="ECO:0007669"/>
    <property type="project" value="InterPro"/>
</dbReference>
<dbReference type="CDD" id="cd00082">
    <property type="entry name" value="HisKA"/>
    <property type="match status" value="1"/>
</dbReference>
<evidence type="ECO:0000256" key="3">
    <source>
        <dbReference type="ARBA" id="ARBA00022553"/>
    </source>
</evidence>